<organism evidence="1 2">
    <name type="scientific">Rangifer tarandus platyrhynchus</name>
    <name type="common">Svalbard reindeer</name>
    <dbReference type="NCBI Taxonomy" id="3082113"/>
    <lineage>
        <taxon>Eukaryota</taxon>
        <taxon>Metazoa</taxon>
        <taxon>Chordata</taxon>
        <taxon>Craniata</taxon>
        <taxon>Vertebrata</taxon>
        <taxon>Euteleostomi</taxon>
        <taxon>Mammalia</taxon>
        <taxon>Eutheria</taxon>
        <taxon>Laurasiatheria</taxon>
        <taxon>Artiodactyla</taxon>
        <taxon>Ruminantia</taxon>
        <taxon>Pecora</taxon>
        <taxon>Cervidae</taxon>
        <taxon>Odocoileinae</taxon>
        <taxon>Rangifer</taxon>
    </lineage>
</organism>
<dbReference type="Proteomes" id="UP001162501">
    <property type="component" value="Chromosome 1"/>
</dbReference>
<sequence>MGRLGLSSHQQSRKQPPEARLRQAVLTHLLGSVASLAMPCPTSSCAQLDGRGAGRPWPPLTPRARHLGFPFWKVAQQLPGGGSFRALYSVLKGSSAHRCFWAVLLLLALAVLLLAGVMHVDVRLLMPQLGDQVDGPPVTNVMFLKTHKTASSTVLNILFRFVETHNLSAALPAGGRFHLGYPWLFLARYVEGAEQGGPERRFNIMCNHLRFNPPEVQKVMPNDTFYFSILRNPVFQLESSFVYYKSHVPAFRNVTSLDAFLASPWAYYNQSLGLSNAYARNSMWFDLGFDNDAPPKEDYVRARLLDVERRFQLLLIAEHFDESMVLLRRLLRWRLDDVVAFRLNARSRHSVTSLSPAGQERAKHWCALDWRLYQHFNRTFWARLSAELSPRRLRSEVARLRERRRELAALCLQDSEPKNKSQITDFRLRPYQSGRADIMGYNVKPGLDNQTLQTCQRMVMPELQYMAHLYTLQFPDKPPKNIAFLEA</sequence>
<reference evidence="1" key="2">
    <citation type="submission" date="2025-03" db="EMBL/GenBank/DDBJ databases">
        <authorList>
            <consortium name="ELIXIR-Norway"/>
            <consortium name="Elixir Norway"/>
        </authorList>
    </citation>
    <scope>NUCLEOTIDE SEQUENCE</scope>
</reference>
<evidence type="ECO:0000313" key="1">
    <source>
        <dbReference type="EMBL" id="CAM9370112.1"/>
    </source>
</evidence>
<evidence type="ECO:0000313" key="2">
    <source>
        <dbReference type="Proteomes" id="UP001162501"/>
    </source>
</evidence>
<accession>A0AC59Y4C3</accession>
<protein>
    <submittedName>
        <fullName evidence="1">Uncharacterized protein</fullName>
    </submittedName>
</protein>
<gene>
    <name evidence="1" type="ORF">MRATA1EN22A_LOCUS1610</name>
</gene>
<dbReference type="EMBL" id="OX596085">
    <property type="protein sequence ID" value="CAM9370112.1"/>
    <property type="molecule type" value="Genomic_DNA"/>
</dbReference>
<reference evidence="1" key="1">
    <citation type="submission" date="2023-05" db="EMBL/GenBank/DDBJ databases">
        <authorList>
            <consortium name="ELIXIR-Norway"/>
        </authorList>
    </citation>
    <scope>NUCLEOTIDE SEQUENCE</scope>
</reference>
<name>A0AC59Y4C3_RANTA</name>
<proteinExistence type="predicted"/>